<organism evidence="2 3">
    <name type="scientific">Oesophagostomum dentatum</name>
    <name type="common">Nodular worm</name>
    <dbReference type="NCBI Taxonomy" id="61180"/>
    <lineage>
        <taxon>Eukaryota</taxon>
        <taxon>Metazoa</taxon>
        <taxon>Ecdysozoa</taxon>
        <taxon>Nematoda</taxon>
        <taxon>Chromadorea</taxon>
        <taxon>Rhabditida</taxon>
        <taxon>Rhabditina</taxon>
        <taxon>Rhabditomorpha</taxon>
        <taxon>Strongyloidea</taxon>
        <taxon>Strongylidae</taxon>
        <taxon>Oesophagostomum</taxon>
    </lineage>
</organism>
<dbReference type="EMBL" id="KN589479">
    <property type="protein sequence ID" value="KHJ81466.1"/>
    <property type="molecule type" value="Genomic_DNA"/>
</dbReference>
<sequence>MVEIFVPQSFVYKELVYLKNMGDENKREKAARAISIVMMIDSIVTAIIHFIGLYFCFEEYKLTH</sequence>
<evidence type="ECO:0000313" key="3">
    <source>
        <dbReference type="Proteomes" id="UP000053660"/>
    </source>
</evidence>
<dbReference type="AlphaFoldDB" id="A0A0B1SC51"/>
<evidence type="ECO:0000313" key="2">
    <source>
        <dbReference type="EMBL" id="KHJ81466.1"/>
    </source>
</evidence>
<keyword evidence="1" id="KW-0812">Transmembrane</keyword>
<dbReference type="OrthoDB" id="5867340at2759"/>
<keyword evidence="1" id="KW-0472">Membrane</keyword>
<feature type="transmembrane region" description="Helical" evidence="1">
    <location>
        <begin position="33"/>
        <end position="57"/>
    </location>
</feature>
<name>A0A0B1SC51_OESDE</name>
<reference evidence="2 3" key="1">
    <citation type="submission" date="2014-03" db="EMBL/GenBank/DDBJ databases">
        <title>Draft genome of the hookworm Oesophagostomum dentatum.</title>
        <authorList>
            <person name="Mitreva M."/>
        </authorList>
    </citation>
    <scope>NUCLEOTIDE SEQUENCE [LARGE SCALE GENOMIC DNA]</scope>
    <source>
        <strain evidence="2 3">OD-Hann</strain>
    </source>
</reference>
<evidence type="ECO:0000256" key="1">
    <source>
        <dbReference type="SAM" id="Phobius"/>
    </source>
</evidence>
<protein>
    <submittedName>
        <fullName evidence="2">Uncharacterized protein</fullName>
    </submittedName>
</protein>
<dbReference type="Proteomes" id="UP000053660">
    <property type="component" value="Unassembled WGS sequence"/>
</dbReference>
<keyword evidence="1" id="KW-1133">Transmembrane helix</keyword>
<gene>
    <name evidence="2" type="ORF">OESDEN_18848</name>
</gene>
<proteinExistence type="predicted"/>
<accession>A0A0B1SC51</accession>
<keyword evidence="3" id="KW-1185">Reference proteome</keyword>